<protein>
    <submittedName>
        <fullName evidence="2">Uncharacterized protein</fullName>
    </submittedName>
</protein>
<keyword evidence="1" id="KW-1185">Reference proteome</keyword>
<dbReference type="Proteomes" id="UP000887569">
    <property type="component" value="Unplaced"/>
</dbReference>
<organism evidence="1 2">
    <name type="scientific">Parascaris univalens</name>
    <name type="common">Nematode worm</name>
    <dbReference type="NCBI Taxonomy" id="6257"/>
    <lineage>
        <taxon>Eukaryota</taxon>
        <taxon>Metazoa</taxon>
        <taxon>Ecdysozoa</taxon>
        <taxon>Nematoda</taxon>
        <taxon>Chromadorea</taxon>
        <taxon>Rhabditida</taxon>
        <taxon>Spirurina</taxon>
        <taxon>Ascaridomorpha</taxon>
        <taxon>Ascaridoidea</taxon>
        <taxon>Ascarididae</taxon>
        <taxon>Parascaris</taxon>
    </lineage>
</organism>
<accession>A0A914ZW73</accession>
<name>A0A914ZW73_PARUN</name>
<dbReference type="WBParaSite" id="PgB15_g004_t01">
    <property type="protein sequence ID" value="PgB15_g004_t01"/>
    <property type="gene ID" value="PgB15_g004"/>
</dbReference>
<dbReference type="AlphaFoldDB" id="A0A914ZW73"/>
<sequence>MLVLRGMAQPRPLVHVRHLILPERPEMGFIVGTELQAIVPILVTVHRRQEFTAGQTRTYGQNFCKRIKIRKRHEYL</sequence>
<evidence type="ECO:0000313" key="2">
    <source>
        <dbReference type="WBParaSite" id="PgB15_g004_t01"/>
    </source>
</evidence>
<evidence type="ECO:0000313" key="1">
    <source>
        <dbReference type="Proteomes" id="UP000887569"/>
    </source>
</evidence>
<reference evidence="2" key="1">
    <citation type="submission" date="2022-11" db="UniProtKB">
        <authorList>
            <consortium name="WormBaseParasite"/>
        </authorList>
    </citation>
    <scope>IDENTIFICATION</scope>
</reference>
<proteinExistence type="predicted"/>